<comment type="similarity">
    <text evidence="7">Belongs to the PRP39 family.</text>
</comment>
<gene>
    <name evidence="11" type="ORF">E1301_Tti005498</name>
</gene>
<evidence type="ECO:0000256" key="10">
    <source>
        <dbReference type="SAM" id="MobiDB-lite"/>
    </source>
</evidence>
<dbReference type="Proteomes" id="UP000324632">
    <property type="component" value="Chromosome 18"/>
</dbReference>
<evidence type="ECO:0000313" key="11">
    <source>
        <dbReference type="EMBL" id="KAA0708256.1"/>
    </source>
</evidence>
<comment type="function">
    <text evidence="1">Involved in pre-mRNA splicing.</text>
</comment>
<dbReference type="GO" id="GO:0000395">
    <property type="term" value="P:mRNA 5'-splice site recognition"/>
    <property type="evidence" value="ECO:0007669"/>
    <property type="project" value="TreeGrafter"/>
</dbReference>
<feature type="compositionally biased region" description="Basic and acidic residues" evidence="10">
    <location>
        <begin position="659"/>
        <end position="684"/>
    </location>
</feature>
<name>A0A5A9NGS1_9TELE</name>
<keyword evidence="4" id="KW-0677">Repeat</keyword>
<keyword evidence="12" id="KW-1185">Reference proteome</keyword>
<feature type="compositionally biased region" description="Low complexity" evidence="10">
    <location>
        <begin position="23"/>
        <end position="34"/>
    </location>
</feature>
<dbReference type="InterPro" id="IPR059164">
    <property type="entry name" value="HAT_PRP39_C"/>
</dbReference>
<dbReference type="Pfam" id="PF23240">
    <property type="entry name" value="HAT_PRP39_N"/>
    <property type="match status" value="1"/>
</dbReference>
<evidence type="ECO:0000256" key="5">
    <source>
        <dbReference type="ARBA" id="ARBA00023187"/>
    </source>
</evidence>
<dbReference type="FunFam" id="1.25.40.10:FF:000063">
    <property type="entry name" value="Pre-mRNA processing factor 39"/>
    <property type="match status" value="1"/>
</dbReference>
<keyword evidence="6" id="KW-0539">Nucleus</keyword>
<dbReference type="PANTHER" id="PTHR17204:SF21">
    <property type="entry name" value="PRE-MRNA-PROCESSING FACTOR 39"/>
    <property type="match status" value="1"/>
</dbReference>
<reference evidence="11 12" key="1">
    <citation type="journal article" date="2019" name="Mol. Ecol. Resour.">
        <title>Chromosome-level genome assembly of Triplophysa tibetana, a fish adapted to the harsh high-altitude environment of the Tibetan Plateau.</title>
        <authorList>
            <person name="Yang X."/>
            <person name="Liu H."/>
            <person name="Ma Z."/>
            <person name="Zou Y."/>
            <person name="Zou M."/>
            <person name="Mao Y."/>
            <person name="Li X."/>
            <person name="Wang H."/>
            <person name="Chen T."/>
            <person name="Wang W."/>
            <person name="Yang R."/>
        </authorList>
    </citation>
    <scope>NUCLEOTIDE SEQUENCE [LARGE SCALE GENOMIC DNA]</scope>
    <source>
        <strain evidence="11">TTIB1903HZAU</strain>
        <tissue evidence="11">Muscle</tissue>
    </source>
</reference>
<dbReference type="Pfam" id="PF23241">
    <property type="entry name" value="HAT_PRP39_C"/>
    <property type="match status" value="1"/>
</dbReference>
<accession>A0A5A9NGS1</accession>
<feature type="compositionally biased region" description="Polar residues" evidence="10">
    <location>
        <begin position="685"/>
        <end position="695"/>
    </location>
</feature>
<dbReference type="GO" id="GO:0071004">
    <property type="term" value="C:U2-type prespliceosome"/>
    <property type="evidence" value="ECO:0007669"/>
    <property type="project" value="TreeGrafter"/>
</dbReference>
<dbReference type="GO" id="GO:0030627">
    <property type="term" value="F:pre-mRNA 5'-splice site binding"/>
    <property type="evidence" value="ECO:0007669"/>
    <property type="project" value="TreeGrafter"/>
</dbReference>
<dbReference type="InterPro" id="IPR011990">
    <property type="entry name" value="TPR-like_helical_dom_sf"/>
</dbReference>
<evidence type="ECO:0000256" key="6">
    <source>
        <dbReference type="ARBA" id="ARBA00023242"/>
    </source>
</evidence>
<evidence type="ECO:0000256" key="8">
    <source>
        <dbReference type="ARBA" id="ARBA00067962"/>
    </source>
</evidence>
<dbReference type="InterPro" id="IPR003107">
    <property type="entry name" value="HAT"/>
</dbReference>
<dbReference type="SMART" id="SM00386">
    <property type="entry name" value="HAT"/>
    <property type="match status" value="7"/>
</dbReference>
<comment type="subcellular location">
    <subcellularLocation>
        <location evidence="2">Nucleus</location>
    </subcellularLocation>
</comment>
<feature type="region of interest" description="Disordered" evidence="10">
    <location>
        <begin position="659"/>
        <end position="695"/>
    </location>
</feature>
<evidence type="ECO:0000256" key="9">
    <source>
        <dbReference type="ARBA" id="ARBA00080852"/>
    </source>
</evidence>
<evidence type="ECO:0000256" key="4">
    <source>
        <dbReference type="ARBA" id="ARBA00022737"/>
    </source>
</evidence>
<dbReference type="AlphaFoldDB" id="A0A5A9NGS1"/>
<evidence type="ECO:0000256" key="7">
    <source>
        <dbReference type="ARBA" id="ARBA00038019"/>
    </source>
</evidence>
<protein>
    <recommendedName>
        <fullName evidence="8">Pre-mRNA-processing factor 39</fullName>
    </recommendedName>
    <alternativeName>
        <fullName evidence="9">PRP39 homolog</fullName>
    </alternativeName>
</protein>
<dbReference type="GO" id="GO:0005685">
    <property type="term" value="C:U1 snRNP"/>
    <property type="evidence" value="ECO:0007669"/>
    <property type="project" value="TreeGrafter"/>
</dbReference>
<dbReference type="FunFam" id="1.25.40.10:FF:000091">
    <property type="entry name" value="Pre-mRNA-processing factor 39"/>
    <property type="match status" value="1"/>
</dbReference>
<feature type="region of interest" description="Disordered" evidence="10">
    <location>
        <begin position="119"/>
        <end position="138"/>
    </location>
</feature>
<evidence type="ECO:0000256" key="2">
    <source>
        <dbReference type="ARBA" id="ARBA00004123"/>
    </source>
</evidence>
<dbReference type="GO" id="GO:0000243">
    <property type="term" value="C:commitment complex"/>
    <property type="evidence" value="ECO:0007669"/>
    <property type="project" value="TreeGrafter"/>
</dbReference>
<evidence type="ECO:0000256" key="1">
    <source>
        <dbReference type="ARBA" id="ARBA00003777"/>
    </source>
</evidence>
<keyword evidence="5" id="KW-0508">mRNA splicing</keyword>
<keyword evidence="3" id="KW-0507">mRNA processing</keyword>
<dbReference type="Gene3D" id="1.25.40.10">
    <property type="entry name" value="Tetratricopeptide repeat domain"/>
    <property type="match status" value="2"/>
</dbReference>
<organism evidence="11 12">
    <name type="scientific">Triplophysa tibetana</name>
    <dbReference type="NCBI Taxonomy" id="1572043"/>
    <lineage>
        <taxon>Eukaryota</taxon>
        <taxon>Metazoa</taxon>
        <taxon>Chordata</taxon>
        <taxon>Craniata</taxon>
        <taxon>Vertebrata</taxon>
        <taxon>Euteleostomi</taxon>
        <taxon>Actinopterygii</taxon>
        <taxon>Neopterygii</taxon>
        <taxon>Teleostei</taxon>
        <taxon>Ostariophysi</taxon>
        <taxon>Cypriniformes</taxon>
        <taxon>Nemacheilidae</taxon>
        <taxon>Triplophysa</taxon>
    </lineage>
</organism>
<dbReference type="SUPFAM" id="SSF48452">
    <property type="entry name" value="TPR-like"/>
    <property type="match status" value="2"/>
</dbReference>
<dbReference type="PANTHER" id="PTHR17204">
    <property type="entry name" value="PRE-MRNA PROCESSING PROTEIN PRP39-RELATED"/>
    <property type="match status" value="1"/>
</dbReference>
<feature type="region of interest" description="Disordered" evidence="10">
    <location>
        <begin position="1"/>
        <end position="113"/>
    </location>
</feature>
<proteinExistence type="inferred from homology"/>
<dbReference type="EMBL" id="SOYY01000018">
    <property type="protein sequence ID" value="KAA0708256.1"/>
    <property type="molecule type" value="Genomic_DNA"/>
</dbReference>
<comment type="caution">
    <text evidence="11">The sequence shown here is derived from an EMBL/GenBank/DDBJ whole genome shotgun (WGS) entry which is preliminary data.</text>
</comment>
<feature type="region of interest" description="Disordered" evidence="10">
    <location>
        <begin position="336"/>
        <end position="358"/>
    </location>
</feature>
<evidence type="ECO:0000256" key="3">
    <source>
        <dbReference type="ARBA" id="ARBA00022664"/>
    </source>
</evidence>
<evidence type="ECO:0000313" key="12">
    <source>
        <dbReference type="Proteomes" id="UP000324632"/>
    </source>
</evidence>
<sequence>MLDTNAPDNGDAPAMEVAGNENATDPTATDWTAAQVPLADQETDQMQQAPGVEQYQLYSKEQLKSAAQNIEQADPIQANSEEVVEQPPESNGQHTDQSSEKPAGEGDSESPLNMELEDAPKEEAEEATDAAVEQEPVLPSEYERLSKAVEDNPEDFNGWVYLLQYVEQENHLVSSRKAFDGFFLHYPYCYGYWKKYADIEKKHGYIQMADEVYRRGLQAIPLSVDLWLHYITFLRENQDNSDGEAENRIRASYEHAVLACGTDFRSDRLWEAYINWETEQNKLANVTAVYDRILCIPTQLYSQHFQKFKEHVQDNNPKYFLSEEEFVQLRVELANANRPDGDDAPGEELPPGVEDLPDPAKRVTEIENMRHKVTETRQEIFNHNEHEVSKRWAFEEGIKRPYFHVKALEKTQLNNWREYLDFELENGTPERVVVLFERCLIACALYEEFWIKYAKYLESYSVEGVRHIYKKACTIHMPKKPTVHLLWAAFEEQQGNIDEARRILKEVEEGVPGLAMVRLRRVSLERRHGNMDESEALLRDAIANGRNSGESSFYAVKLARQLVKVQKSIDKAKTVLLEAVEKDETNPKLYLNLLEMEYSSDIQQNEANIIACFDRALSSSMSLESRITFAQRKVEFLEDFGSDINVLVAAYEEHQKLVKESDSLKRKSEDGSEEPDSKRQRTDDQSAASGQMMQDMQANNAGYNYNNWYQYNSWGPQNSWGQYGQYGQYNQYYPPPPT</sequence>